<name>A0A9N9IRC8_9GLOM</name>
<evidence type="ECO:0000313" key="2">
    <source>
        <dbReference type="EMBL" id="CAG8746622.1"/>
    </source>
</evidence>
<sequence length="134" mass="15076">DANYIAQTVAQAVTAVFSKGKGRARSPSFSSSYSSGATSSEDESEVEDKLVKRRRGEDVLKILIDEQSQSQDVRQKLISAITKKLPGYHHHSDVIEKILNQHYKTQRRTATINVDPKLKAYNRAKMKKNSKVNE</sequence>
<gene>
    <name evidence="2" type="ORF">RFULGI_LOCUS13282</name>
</gene>
<reference evidence="2" key="1">
    <citation type="submission" date="2021-06" db="EMBL/GenBank/DDBJ databases">
        <authorList>
            <person name="Kallberg Y."/>
            <person name="Tangrot J."/>
            <person name="Rosling A."/>
        </authorList>
    </citation>
    <scope>NUCLEOTIDE SEQUENCE</scope>
    <source>
        <strain evidence="2">IN212</strain>
    </source>
</reference>
<feature type="compositionally biased region" description="Low complexity" evidence="1">
    <location>
        <begin position="26"/>
        <end position="39"/>
    </location>
</feature>
<feature type="region of interest" description="Disordered" evidence="1">
    <location>
        <begin position="20"/>
        <end position="50"/>
    </location>
</feature>
<dbReference type="Proteomes" id="UP000789396">
    <property type="component" value="Unassembled WGS sequence"/>
</dbReference>
<comment type="caution">
    <text evidence="2">The sequence shown here is derived from an EMBL/GenBank/DDBJ whole genome shotgun (WGS) entry which is preliminary data.</text>
</comment>
<protein>
    <submittedName>
        <fullName evidence="2">2491_t:CDS:1</fullName>
    </submittedName>
</protein>
<evidence type="ECO:0000256" key="1">
    <source>
        <dbReference type="SAM" id="MobiDB-lite"/>
    </source>
</evidence>
<keyword evidence="3" id="KW-1185">Reference proteome</keyword>
<accession>A0A9N9IRC8</accession>
<feature type="non-terminal residue" evidence="2">
    <location>
        <position position="134"/>
    </location>
</feature>
<evidence type="ECO:0000313" key="3">
    <source>
        <dbReference type="Proteomes" id="UP000789396"/>
    </source>
</evidence>
<feature type="non-terminal residue" evidence="2">
    <location>
        <position position="1"/>
    </location>
</feature>
<dbReference type="EMBL" id="CAJVPZ010034400">
    <property type="protein sequence ID" value="CAG8746622.1"/>
    <property type="molecule type" value="Genomic_DNA"/>
</dbReference>
<proteinExistence type="predicted"/>
<dbReference type="AlphaFoldDB" id="A0A9N9IRC8"/>
<organism evidence="2 3">
    <name type="scientific">Racocetra fulgida</name>
    <dbReference type="NCBI Taxonomy" id="60492"/>
    <lineage>
        <taxon>Eukaryota</taxon>
        <taxon>Fungi</taxon>
        <taxon>Fungi incertae sedis</taxon>
        <taxon>Mucoromycota</taxon>
        <taxon>Glomeromycotina</taxon>
        <taxon>Glomeromycetes</taxon>
        <taxon>Diversisporales</taxon>
        <taxon>Gigasporaceae</taxon>
        <taxon>Racocetra</taxon>
    </lineage>
</organism>